<keyword evidence="6 11" id="KW-1133">Transmembrane helix</keyword>
<dbReference type="InterPro" id="IPR013121">
    <property type="entry name" value="Fe_red_NAD-bd_6"/>
</dbReference>
<feature type="transmembrane region" description="Helical" evidence="11">
    <location>
        <begin position="267"/>
        <end position="289"/>
    </location>
</feature>
<protein>
    <submittedName>
        <fullName evidence="13">BQ5605_C027g10321 protein</fullName>
    </submittedName>
</protein>
<gene>
    <name evidence="13" type="primary">BQ5605_C027g10321</name>
    <name evidence="13" type="ORF">BQ5605_C027G10321</name>
</gene>
<comment type="subcellular location">
    <subcellularLocation>
        <location evidence="1">Membrane</location>
        <topology evidence="1">Multi-pass membrane protein</topology>
    </subcellularLocation>
</comment>
<dbReference type="PANTHER" id="PTHR32361:SF9">
    <property type="entry name" value="FERRIC REDUCTASE TRANSMEMBRANE COMPONENT 3-RELATED"/>
    <property type="match status" value="1"/>
</dbReference>
<dbReference type="SFLD" id="SFLDS00052">
    <property type="entry name" value="Ferric_Reductase_Domain"/>
    <property type="match status" value="1"/>
</dbReference>
<keyword evidence="14" id="KW-1185">Reference proteome</keyword>
<dbReference type="PROSITE" id="PS51384">
    <property type="entry name" value="FAD_FR"/>
    <property type="match status" value="1"/>
</dbReference>
<dbReference type="PANTHER" id="PTHR32361">
    <property type="entry name" value="FERRIC/CUPRIC REDUCTASE TRANSMEMBRANE COMPONENT"/>
    <property type="match status" value="1"/>
</dbReference>
<evidence type="ECO:0000256" key="4">
    <source>
        <dbReference type="ARBA" id="ARBA00022692"/>
    </source>
</evidence>
<dbReference type="STRING" id="796604.A0A2X0MN62"/>
<evidence type="ECO:0000313" key="13">
    <source>
        <dbReference type="EMBL" id="SGZ28358.1"/>
    </source>
</evidence>
<sequence>MTPYASLIVRAAAAAATKGAAPAKGGQTAADKAEKARQVIASLRKQSYESNSIIPTGVTRTYNYIAAGVLGLFVLRHVLRQVHWFVLARRARVARETAVVTSEKGSHAVLVERPTLLRLSDTVDTWMAKPLGVWPFTPEWTRMRALLVTLIVTVACLVVDTKLHTPATLRSNVPRAFSRRCGRIAAANFPLLYLFAGRNSVVVFLTGEYGLERPSVYSFEYQSVRFYHKILGFLVFLQCFVHTFSYIGYYLNGPGAESLHEEWTEMYFKFGIVALVGGAINCLIYFRFLRARMYEILLLMHLIGAVFMLVGAWYRKWRMWQAFLFRYKLGTDLARKFLYHSDRPIMRTWVWAAVGIWAFERLTRLVLHTWSFFALRQPLVNAQARVVSGAILLSIPFPSNAWSGGQHVYVSFWGIQMMKTPWVYGQSHPFSIANASGDKIDHIELVMRIKSGMTQTLAKRVASMCAQKGVESVGVLISVESPHGGLASSDLRDEGSVESLVLVAGGSGITHVSSILGQAMSQPSRVLKKVNLIWAIQSKEQIEWIRPQLTACQDFATSTSIALSIDIYVTRHGAEALEPGTLPSIEEVVSPGASSSNDDSGLTTPCEIPERKYSFGEEAKGDYFMGPFVRVHRGRPDTTRLLSQAIESDEQRFGRALIVSCGPDTLNEEVRLAAREFDSSVEVQIAKFDF</sequence>
<accession>A0A2X0MN62</accession>
<dbReference type="InterPro" id="IPR013112">
    <property type="entry name" value="FAD-bd_8"/>
</dbReference>
<dbReference type="Gene3D" id="3.40.50.80">
    <property type="entry name" value="Nucleotide-binding domain of ferredoxin-NADP reductase (FNR) module"/>
    <property type="match status" value="1"/>
</dbReference>
<keyword evidence="9 11" id="KW-0472">Membrane</keyword>
<feature type="transmembrane region" description="Helical" evidence="11">
    <location>
        <begin position="296"/>
        <end position="314"/>
    </location>
</feature>
<dbReference type="GO" id="GO:0000293">
    <property type="term" value="F:ferric-chelate reductase activity"/>
    <property type="evidence" value="ECO:0007669"/>
    <property type="project" value="UniProtKB-ARBA"/>
</dbReference>
<evidence type="ECO:0000256" key="7">
    <source>
        <dbReference type="ARBA" id="ARBA00023002"/>
    </source>
</evidence>
<evidence type="ECO:0000256" key="5">
    <source>
        <dbReference type="ARBA" id="ARBA00022982"/>
    </source>
</evidence>
<dbReference type="GO" id="GO:0006879">
    <property type="term" value="P:intracellular iron ion homeostasis"/>
    <property type="evidence" value="ECO:0007669"/>
    <property type="project" value="TreeGrafter"/>
</dbReference>
<keyword evidence="10" id="KW-0325">Glycoprotein</keyword>
<dbReference type="SFLD" id="SFLDG01168">
    <property type="entry name" value="Ferric_reductase_subgroup_(FRE"/>
    <property type="match status" value="1"/>
</dbReference>
<dbReference type="InterPro" id="IPR039261">
    <property type="entry name" value="FNR_nucleotide-bd"/>
</dbReference>
<keyword evidence="7" id="KW-0560">Oxidoreductase</keyword>
<dbReference type="GO" id="GO:0005886">
    <property type="term" value="C:plasma membrane"/>
    <property type="evidence" value="ECO:0007669"/>
    <property type="project" value="TreeGrafter"/>
</dbReference>
<dbReference type="GO" id="GO:0015677">
    <property type="term" value="P:copper ion import"/>
    <property type="evidence" value="ECO:0007669"/>
    <property type="project" value="TreeGrafter"/>
</dbReference>
<dbReference type="InterPro" id="IPR013130">
    <property type="entry name" value="Fe3_Rdtase_TM_dom"/>
</dbReference>
<evidence type="ECO:0000256" key="3">
    <source>
        <dbReference type="ARBA" id="ARBA00022448"/>
    </source>
</evidence>
<evidence type="ECO:0000256" key="10">
    <source>
        <dbReference type="ARBA" id="ARBA00023180"/>
    </source>
</evidence>
<reference evidence="13 14" key="1">
    <citation type="submission" date="2016-11" db="EMBL/GenBank/DDBJ databases">
        <authorList>
            <person name="Jaros S."/>
            <person name="Januszkiewicz K."/>
            <person name="Wedrychowicz H."/>
        </authorList>
    </citation>
    <scope>NUCLEOTIDE SEQUENCE [LARGE SCALE GENOMIC DNA]</scope>
</reference>
<keyword evidence="5" id="KW-0249">Electron transport</keyword>
<evidence type="ECO:0000313" key="14">
    <source>
        <dbReference type="Proteomes" id="UP000249464"/>
    </source>
</evidence>
<keyword evidence="4 11" id="KW-0812">Transmembrane</keyword>
<feature type="transmembrane region" description="Helical" evidence="11">
    <location>
        <begin position="226"/>
        <end position="247"/>
    </location>
</feature>
<dbReference type="EMBL" id="FQNC01000089">
    <property type="protein sequence ID" value="SGZ28358.1"/>
    <property type="molecule type" value="Genomic_DNA"/>
</dbReference>
<evidence type="ECO:0000256" key="11">
    <source>
        <dbReference type="SAM" id="Phobius"/>
    </source>
</evidence>
<dbReference type="Pfam" id="PF08030">
    <property type="entry name" value="NAD_binding_6"/>
    <property type="match status" value="1"/>
</dbReference>
<keyword evidence="3" id="KW-0813">Transport</keyword>
<dbReference type="Proteomes" id="UP000249464">
    <property type="component" value="Unassembled WGS sequence"/>
</dbReference>
<dbReference type="Pfam" id="PF01794">
    <property type="entry name" value="Ferric_reduct"/>
    <property type="match status" value="1"/>
</dbReference>
<dbReference type="InterPro" id="IPR051410">
    <property type="entry name" value="Ferric/Cupric_Reductase"/>
</dbReference>
<dbReference type="CDD" id="cd06186">
    <property type="entry name" value="NOX_Duox_like_FAD_NADP"/>
    <property type="match status" value="1"/>
</dbReference>
<keyword evidence="8" id="KW-0406">Ion transport</keyword>
<evidence type="ECO:0000256" key="9">
    <source>
        <dbReference type="ARBA" id="ARBA00023136"/>
    </source>
</evidence>
<dbReference type="Pfam" id="PF08022">
    <property type="entry name" value="FAD_binding_8"/>
    <property type="match status" value="1"/>
</dbReference>
<evidence type="ECO:0000256" key="8">
    <source>
        <dbReference type="ARBA" id="ARBA00023065"/>
    </source>
</evidence>
<evidence type="ECO:0000256" key="2">
    <source>
        <dbReference type="ARBA" id="ARBA00006278"/>
    </source>
</evidence>
<name>A0A2X0MN62_9BASI</name>
<evidence type="ECO:0000256" key="6">
    <source>
        <dbReference type="ARBA" id="ARBA00022989"/>
    </source>
</evidence>
<dbReference type="AlphaFoldDB" id="A0A2X0MN62"/>
<feature type="domain" description="FAD-binding FR-type" evidence="12">
    <location>
        <begin position="349"/>
        <end position="489"/>
    </location>
</feature>
<dbReference type="GO" id="GO:0006826">
    <property type="term" value="P:iron ion transport"/>
    <property type="evidence" value="ECO:0007669"/>
    <property type="project" value="TreeGrafter"/>
</dbReference>
<dbReference type="InterPro" id="IPR017927">
    <property type="entry name" value="FAD-bd_FR_type"/>
</dbReference>
<comment type="similarity">
    <text evidence="2">Belongs to the ferric reductase (FRE) family.</text>
</comment>
<dbReference type="SUPFAM" id="SSF52343">
    <property type="entry name" value="Ferredoxin reductase-like, C-terminal NADP-linked domain"/>
    <property type="match status" value="1"/>
</dbReference>
<organism evidence="13 14">
    <name type="scientific">Microbotryum silenes-dioicae</name>
    <dbReference type="NCBI Taxonomy" id="796604"/>
    <lineage>
        <taxon>Eukaryota</taxon>
        <taxon>Fungi</taxon>
        <taxon>Dikarya</taxon>
        <taxon>Basidiomycota</taxon>
        <taxon>Pucciniomycotina</taxon>
        <taxon>Microbotryomycetes</taxon>
        <taxon>Microbotryales</taxon>
        <taxon>Microbotryaceae</taxon>
        <taxon>Microbotryum</taxon>
    </lineage>
</organism>
<proteinExistence type="inferred from homology"/>
<evidence type="ECO:0000256" key="1">
    <source>
        <dbReference type="ARBA" id="ARBA00004141"/>
    </source>
</evidence>
<evidence type="ECO:0000259" key="12">
    <source>
        <dbReference type="PROSITE" id="PS51384"/>
    </source>
</evidence>